<name>A0ABD0KYR6_9CAEN</name>
<organism evidence="1 2">
    <name type="scientific">Batillaria attramentaria</name>
    <dbReference type="NCBI Taxonomy" id="370345"/>
    <lineage>
        <taxon>Eukaryota</taxon>
        <taxon>Metazoa</taxon>
        <taxon>Spiralia</taxon>
        <taxon>Lophotrochozoa</taxon>
        <taxon>Mollusca</taxon>
        <taxon>Gastropoda</taxon>
        <taxon>Caenogastropoda</taxon>
        <taxon>Sorbeoconcha</taxon>
        <taxon>Cerithioidea</taxon>
        <taxon>Batillariidae</taxon>
        <taxon>Batillaria</taxon>
    </lineage>
</organism>
<sequence length="177" mass="19579">MSFDLPAASSEWVGLRAMSPERRVFICFVRRLSRDTRAMSRPRDTGACVHPILTGSAQGLAESQRTVKKTSATFPCWGITDDIYEAERAANNCRLNSKLARDCDLDLSFRSNVYHNDHRKLYERRSALSCKAYRDIQGPGSICVMESNSARGGGVKHQITSVYVMTDVTLKSPGGAA</sequence>
<feature type="non-terminal residue" evidence="1">
    <location>
        <position position="177"/>
    </location>
</feature>
<comment type="caution">
    <text evidence="1">The sequence shown here is derived from an EMBL/GenBank/DDBJ whole genome shotgun (WGS) entry which is preliminary data.</text>
</comment>
<protein>
    <submittedName>
        <fullName evidence="1">Uncharacterized protein</fullName>
    </submittedName>
</protein>
<gene>
    <name evidence="1" type="ORF">BaRGS_00016757</name>
</gene>
<accession>A0ABD0KYR6</accession>
<proteinExistence type="predicted"/>
<keyword evidence="2" id="KW-1185">Reference proteome</keyword>
<reference evidence="1 2" key="1">
    <citation type="journal article" date="2023" name="Sci. Data">
        <title>Genome assembly of the Korean intertidal mud-creeper Batillaria attramentaria.</title>
        <authorList>
            <person name="Patra A.K."/>
            <person name="Ho P.T."/>
            <person name="Jun S."/>
            <person name="Lee S.J."/>
            <person name="Kim Y."/>
            <person name="Won Y.J."/>
        </authorList>
    </citation>
    <scope>NUCLEOTIDE SEQUENCE [LARGE SCALE GENOMIC DNA]</scope>
    <source>
        <strain evidence="1">Wonlab-2016</strain>
    </source>
</reference>
<dbReference type="AlphaFoldDB" id="A0ABD0KYR6"/>
<dbReference type="EMBL" id="JACVVK020000107">
    <property type="protein sequence ID" value="KAK7492093.1"/>
    <property type="molecule type" value="Genomic_DNA"/>
</dbReference>
<dbReference type="Proteomes" id="UP001519460">
    <property type="component" value="Unassembled WGS sequence"/>
</dbReference>
<evidence type="ECO:0000313" key="2">
    <source>
        <dbReference type="Proteomes" id="UP001519460"/>
    </source>
</evidence>
<evidence type="ECO:0000313" key="1">
    <source>
        <dbReference type="EMBL" id="KAK7492093.1"/>
    </source>
</evidence>